<name>A0A848MA62_PAELE</name>
<evidence type="ECO:0000313" key="3">
    <source>
        <dbReference type="EMBL" id="NMO97050.1"/>
    </source>
</evidence>
<evidence type="ECO:0000256" key="1">
    <source>
        <dbReference type="SAM" id="MobiDB-lite"/>
    </source>
</evidence>
<feature type="region of interest" description="Disordered" evidence="1">
    <location>
        <begin position="37"/>
        <end position="57"/>
    </location>
</feature>
<feature type="signal peptide" evidence="2">
    <location>
        <begin position="1"/>
        <end position="22"/>
    </location>
</feature>
<proteinExistence type="predicted"/>
<evidence type="ECO:0008006" key="5">
    <source>
        <dbReference type="Google" id="ProtNLM"/>
    </source>
</evidence>
<reference evidence="3 4" key="1">
    <citation type="submission" date="2020-04" db="EMBL/GenBank/DDBJ databases">
        <title>Paenibacillus algicola sp. nov., a novel marine bacterium producing alginate lyase.</title>
        <authorList>
            <person name="Huang H."/>
        </authorList>
    </citation>
    <scope>NUCLEOTIDE SEQUENCE [LARGE SCALE GENOMIC DNA]</scope>
    <source>
        <strain evidence="3 4">L7-75</strain>
    </source>
</reference>
<feature type="chain" id="PRO_5038468760" description="Nuclear transport factor 2 family protein" evidence="2">
    <location>
        <begin position="23"/>
        <end position="200"/>
    </location>
</feature>
<keyword evidence="2" id="KW-0732">Signal</keyword>
<evidence type="ECO:0000256" key="2">
    <source>
        <dbReference type="SAM" id="SignalP"/>
    </source>
</evidence>
<organism evidence="3 4">
    <name type="scientific">Paenibacillus lemnae</name>
    <dbReference type="NCBI Taxonomy" id="1330551"/>
    <lineage>
        <taxon>Bacteria</taxon>
        <taxon>Bacillati</taxon>
        <taxon>Bacillota</taxon>
        <taxon>Bacilli</taxon>
        <taxon>Bacillales</taxon>
        <taxon>Paenibacillaceae</taxon>
        <taxon>Paenibacillus</taxon>
    </lineage>
</organism>
<comment type="caution">
    <text evidence="3">The sequence shown here is derived from an EMBL/GenBank/DDBJ whole genome shotgun (WGS) entry which is preliminary data.</text>
</comment>
<dbReference type="Proteomes" id="UP000565468">
    <property type="component" value="Unassembled WGS sequence"/>
</dbReference>
<accession>A0A848MA62</accession>
<dbReference type="AlphaFoldDB" id="A0A848MA62"/>
<dbReference type="EMBL" id="JABBPN010000014">
    <property type="protein sequence ID" value="NMO97050.1"/>
    <property type="molecule type" value="Genomic_DNA"/>
</dbReference>
<protein>
    <recommendedName>
        <fullName evidence="5">Nuclear transport factor 2 family protein</fullName>
    </recommendedName>
</protein>
<gene>
    <name evidence="3" type="ORF">HII30_14895</name>
</gene>
<dbReference type="RefSeq" id="WP_169505835.1">
    <property type="nucleotide sequence ID" value="NZ_JABBPN010000014.1"/>
</dbReference>
<dbReference type="PROSITE" id="PS51257">
    <property type="entry name" value="PROKAR_LIPOPROTEIN"/>
    <property type="match status" value="1"/>
</dbReference>
<evidence type="ECO:0000313" key="4">
    <source>
        <dbReference type="Proteomes" id="UP000565468"/>
    </source>
</evidence>
<keyword evidence="4" id="KW-1185">Reference proteome</keyword>
<sequence>MKNYRMLSVLVLSVSLISACSSSNESVVTSKKIADSSPLSSSEISTKHVSDPPTFTEPSSAEWVEYSRAVREYFYYRSQAVLHDDMELLMNRYPDLREGEIADRGINMYKNLTHHPSSDQLIHVNFDIEDRNRIGVHHAENGEIILQVHGMIEYVHKDFETSGSELLINLYLKKEGDDWTVTKTDEYLDAEYKEWVTSQN</sequence>